<comment type="caution">
    <text evidence="1">The sequence shown here is derived from an EMBL/GenBank/DDBJ whole genome shotgun (WGS) entry which is preliminary data.</text>
</comment>
<evidence type="ECO:0000313" key="2">
    <source>
        <dbReference type="Proteomes" id="UP000605201"/>
    </source>
</evidence>
<dbReference type="EMBL" id="JACNIG010000140">
    <property type="protein sequence ID" value="MBC8431372.1"/>
    <property type="molecule type" value="Genomic_DNA"/>
</dbReference>
<evidence type="ECO:0008006" key="3">
    <source>
        <dbReference type="Google" id="ProtNLM"/>
    </source>
</evidence>
<accession>A0A8J6P1N2</accession>
<dbReference type="Proteomes" id="UP000605201">
    <property type="component" value="Unassembled WGS sequence"/>
</dbReference>
<gene>
    <name evidence="1" type="ORF">H8D96_05585</name>
</gene>
<dbReference type="SUPFAM" id="SSF52402">
    <property type="entry name" value="Adenine nucleotide alpha hydrolases-like"/>
    <property type="match status" value="1"/>
</dbReference>
<name>A0A8J6P1N2_9BACT</name>
<sequence>MKSDFGYPCWKEEHKSILKNLVGKNIKMLFSGGKDSSVVMYFISKAAKEFGFDFTAHAGAFPVSRYTDTEKKRIESYWIKRRVNITWYDIAKTDDHLRSSENPCLICQEERKKLLKDILTSSIDDWENLVLIVCFSLWDIVSYTLEQLLGDILSDSEQQIGIESNKRFKETAQRFYPIIKMKEGYTVFRPLIKYNNDDIFKIITQEGIPLISIPCEFKDLRPKRILEKYYEKMGLRFNYNQLLAFAKQSLNLPDISSYSAIAKEDYFLDIF</sequence>
<evidence type="ECO:0000313" key="1">
    <source>
        <dbReference type="EMBL" id="MBC8431372.1"/>
    </source>
</evidence>
<protein>
    <recommendedName>
        <fullName evidence="3">Phosphoadenosine phosphosulphate reductase domain-containing protein</fullName>
    </recommendedName>
</protein>
<reference evidence="1 2" key="1">
    <citation type="submission" date="2020-08" db="EMBL/GenBank/DDBJ databases">
        <title>Bridging the membrane lipid divide: bacteria of the FCB group superphylum have the potential to synthesize archaeal ether lipids.</title>
        <authorList>
            <person name="Villanueva L."/>
            <person name="Von Meijenfeldt F.A.B."/>
            <person name="Westbye A.B."/>
            <person name="Yadav S."/>
            <person name="Hopmans E.C."/>
            <person name="Dutilh B.E."/>
            <person name="Sinninghe Damste J.S."/>
        </authorList>
    </citation>
    <scope>NUCLEOTIDE SEQUENCE [LARGE SCALE GENOMIC DNA]</scope>
    <source>
        <strain evidence="1">NIOZ-UU17</strain>
    </source>
</reference>
<dbReference type="AlphaFoldDB" id="A0A8J6P1N2"/>
<dbReference type="Gene3D" id="3.40.50.620">
    <property type="entry name" value="HUPs"/>
    <property type="match status" value="1"/>
</dbReference>
<dbReference type="InterPro" id="IPR014729">
    <property type="entry name" value="Rossmann-like_a/b/a_fold"/>
</dbReference>
<proteinExistence type="predicted"/>
<organism evidence="1 2">
    <name type="scientific">Candidatus Desulfatibia vada</name>
    <dbReference type="NCBI Taxonomy" id="2841696"/>
    <lineage>
        <taxon>Bacteria</taxon>
        <taxon>Pseudomonadati</taxon>
        <taxon>Thermodesulfobacteriota</taxon>
        <taxon>Desulfobacteria</taxon>
        <taxon>Desulfobacterales</taxon>
        <taxon>Desulfobacterales incertae sedis</taxon>
        <taxon>Candidatus Desulfatibia</taxon>
    </lineage>
</organism>